<keyword evidence="4" id="KW-1185">Reference proteome</keyword>
<dbReference type="InterPro" id="IPR047525">
    <property type="entry name" value="TfoX-like"/>
</dbReference>
<dbReference type="Proteomes" id="UP001495147">
    <property type="component" value="Unassembled WGS sequence"/>
</dbReference>
<dbReference type="PANTHER" id="PTHR36121:SF1">
    <property type="entry name" value="PROTEIN SXY"/>
    <property type="match status" value="1"/>
</dbReference>
<evidence type="ECO:0000259" key="2">
    <source>
        <dbReference type="Pfam" id="PF04993"/>
    </source>
</evidence>
<sequence>MDDFTALCVELFSPLGPVRSRRMFGGQGVYVDGLFIAIIDDGQCFLKTDATTRERFVAAGCVPFCFNHKDGELVETSYFRPPEDAMESPALMLPWARLALEAALRAANAKVAKVAKAARPRKPGKTPAEAPAKKATKPRKA</sequence>
<comment type="caution">
    <text evidence="3">The sequence shown here is derived from an EMBL/GenBank/DDBJ whole genome shotgun (WGS) entry which is preliminary data.</text>
</comment>
<protein>
    <submittedName>
        <fullName evidence="3">TfoX/Sxy family protein</fullName>
    </submittedName>
</protein>
<proteinExistence type="predicted"/>
<name>A0ABV0FWQ1_9BURK</name>
<evidence type="ECO:0000256" key="1">
    <source>
        <dbReference type="SAM" id="MobiDB-lite"/>
    </source>
</evidence>
<evidence type="ECO:0000313" key="3">
    <source>
        <dbReference type="EMBL" id="MEO3690350.1"/>
    </source>
</evidence>
<gene>
    <name evidence="3" type="ORF">ABDJ85_02660</name>
</gene>
<dbReference type="Gene3D" id="3.30.1460.30">
    <property type="entry name" value="YgaC/TfoX-N like chaperone"/>
    <property type="match status" value="1"/>
</dbReference>
<dbReference type="EMBL" id="JBDPZD010000001">
    <property type="protein sequence ID" value="MEO3690350.1"/>
    <property type="molecule type" value="Genomic_DNA"/>
</dbReference>
<dbReference type="PANTHER" id="PTHR36121">
    <property type="entry name" value="PROTEIN SXY"/>
    <property type="match status" value="1"/>
</dbReference>
<evidence type="ECO:0000313" key="4">
    <source>
        <dbReference type="Proteomes" id="UP001495147"/>
    </source>
</evidence>
<dbReference type="InterPro" id="IPR007076">
    <property type="entry name" value="TfoX_N"/>
</dbReference>
<dbReference type="Pfam" id="PF04993">
    <property type="entry name" value="TfoX_N"/>
    <property type="match status" value="1"/>
</dbReference>
<dbReference type="SUPFAM" id="SSF159894">
    <property type="entry name" value="YgaC/TfoX-N like"/>
    <property type="match status" value="1"/>
</dbReference>
<organism evidence="3 4">
    <name type="scientific">Roseateles paludis</name>
    <dbReference type="NCBI Taxonomy" id="3145238"/>
    <lineage>
        <taxon>Bacteria</taxon>
        <taxon>Pseudomonadati</taxon>
        <taxon>Pseudomonadota</taxon>
        <taxon>Betaproteobacteria</taxon>
        <taxon>Burkholderiales</taxon>
        <taxon>Sphaerotilaceae</taxon>
        <taxon>Roseateles</taxon>
    </lineage>
</organism>
<feature type="region of interest" description="Disordered" evidence="1">
    <location>
        <begin position="115"/>
        <end position="141"/>
    </location>
</feature>
<feature type="domain" description="TfoX N-terminal" evidence="2">
    <location>
        <begin position="10"/>
        <end position="103"/>
    </location>
</feature>
<dbReference type="RefSeq" id="WP_347703182.1">
    <property type="nucleotide sequence ID" value="NZ_JBDPZD010000001.1"/>
</dbReference>
<reference evidence="3 4" key="1">
    <citation type="submission" date="2024-05" db="EMBL/GenBank/DDBJ databases">
        <title>Roseateles sp. DJS-2-20 16S ribosomal RNA gene Genome sequencing and assembly.</title>
        <authorList>
            <person name="Woo H."/>
        </authorList>
    </citation>
    <scope>NUCLEOTIDE SEQUENCE [LARGE SCALE GENOMIC DNA]</scope>
    <source>
        <strain evidence="3 4">DJS-2-20</strain>
    </source>
</reference>
<accession>A0ABV0FWQ1</accession>